<dbReference type="InterPro" id="IPR005122">
    <property type="entry name" value="Uracil-DNA_glycosylase-like"/>
</dbReference>
<dbReference type="NCBIfam" id="NF003589">
    <property type="entry name" value="PRK05254.1-2"/>
    <property type="match status" value="1"/>
</dbReference>
<dbReference type="InterPro" id="IPR002043">
    <property type="entry name" value="UDG_fam1"/>
</dbReference>
<comment type="function">
    <text evidence="5 7">Excises uracil residues from the DNA which can arise as a result of misincorporation of dUMP residues by DNA polymerase or due to deamination of cytosine.</text>
</comment>
<protein>
    <recommendedName>
        <fullName evidence="5 7">Uracil-DNA glycosylase</fullName>
        <shortName evidence="5">UDG</shortName>
        <ecNumber evidence="5 7">3.2.2.27</ecNumber>
    </recommendedName>
</protein>
<dbReference type="STRING" id="1805483.A0A177EIH8"/>
<dbReference type="NCBIfam" id="NF003592">
    <property type="entry name" value="PRK05254.1-5"/>
    <property type="match status" value="1"/>
</dbReference>
<comment type="caution">
    <text evidence="9">The sequence shown here is derived from an EMBL/GenBank/DDBJ whole genome shotgun (WGS) entry which is preliminary data.</text>
</comment>
<keyword evidence="5" id="KW-0496">Mitochondrion</keyword>
<evidence type="ECO:0000256" key="6">
    <source>
        <dbReference type="PROSITE-ProRule" id="PRU10072"/>
    </source>
</evidence>
<dbReference type="GO" id="GO:0005739">
    <property type="term" value="C:mitochondrion"/>
    <property type="evidence" value="ECO:0007669"/>
    <property type="project" value="UniProtKB-SubCell"/>
</dbReference>
<comment type="catalytic activity">
    <reaction evidence="5 7">
        <text>Hydrolyzes single-stranded DNA or mismatched double-stranded DNA and polynucleotides, releasing free uracil.</text>
        <dbReference type="EC" id="3.2.2.27"/>
    </reaction>
</comment>
<evidence type="ECO:0000313" key="10">
    <source>
        <dbReference type="Proteomes" id="UP000185944"/>
    </source>
</evidence>
<dbReference type="NCBIfam" id="NF003588">
    <property type="entry name" value="PRK05254.1-1"/>
    <property type="match status" value="1"/>
</dbReference>
<evidence type="ECO:0000256" key="3">
    <source>
        <dbReference type="ARBA" id="ARBA00022801"/>
    </source>
</evidence>
<keyword evidence="2 5" id="KW-0227">DNA damage</keyword>
<evidence type="ECO:0000259" key="8">
    <source>
        <dbReference type="SMART" id="SM00986"/>
    </source>
</evidence>
<dbReference type="SMART" id="SM00986">
    <property type="entry name" value="UDG"/>
    <property type="match status" value="1"/>
</dbReference>
<gene>
    <name evidence="5" type="primary">UNG1</name>
    <name evidence="9" type="ORF">NEDG_00249</name>
</gene>
<dbReference type="HAMAP" id="MF_00148">
    <property type="entry name" value="UDG"/>
    <property type="match status" value="1"/>
</dbReference>
<keyword evidence="5" id="KW-0539">Nucleus</keyword>
<dbReference type="GO" id="GO:0005634">
    <property type="term" value="C:nucleus"/>
    <property type="evidence" value="ECO:0007669"/>
    <property type="project" value="UniProtKB-SubCell"/>
</dbReference>
<dbReference type="SMART" id="SM00987">
    <property type="entry name" value="UreE_C"/>
    <property type="match status" value="1"/>
</dbReference>
<feature type="domain" description="Uracil-DNA glycosylase-like" evidence="8">
    <location>
        <begin position="57"/>
        <end position="218"/>
    </location>
</feature>
<keyword evidence="10" id="KW-1185">Reference proteome</keyword>
<reference evidence="9 10" key="1">
    <citation type="submission" date="2016-02" db="EMBL/GenBank/DDBJ databases">
        <title>Discovery of a natural microsporidian pathogen with a broad tissue tropism in Caenorhabditis elegans.</title>
        <authorList>
            <person name="Luallen R.J."/>
            <person name="Reinke A.W."/>
            <person name="Tong L."/>
            <person name="Botts M.R."/>
            <person name="Felix M.-A."/>
            <person name="Troemel E.R."/>
        </authorList>
    </citation>
    <scope>NUCLEOTIDE SEQUENCE [LARGE SCALE GENOMIC DNA]</scope>
    <source>
        <strain evidence="9 10">JUm2807</strain>
    </source>
</reference>
<keyword evidence="3 5" id="KW-0378">Hydrolase</keyword>
<dbReference type="Proteomes" id="UP000185944">
    <property type="component" value="Unassembled WGS sequence"/>
</dbReference>
<dbReference type="VEuPathDB" id="MicrosporidiaDB:NEDG_00249"/>
<name>A0A177EIH8_9MICR</name>
<dbReference type="PANTHER" id="PTHR11264:SF0">
    <property type="entry name" value="URACIL-DNA GLYCOSYLASE"/>
    <property type="match status" value="1"/>
</dbReference>
<keyword evidence="4 5" id="KW-0234">DNA repair</keyword>
<evidence type="ECO:0000256" key="4">
    <source>
        <dbReference type="ARBA" id="ARBA00023204"/>
    </source>
</evidence>
<sequence>MVFECSCDICSIEKQPLPGWQACLKEEFLEAYFKEIIAHLHTTSFFPKASQVLRCLSFFDCPETKVVILGQDPYHGPGQAVGLSFSVPIGVIPPPSLKNIKKEIEASTGKPSICQGGSLLPWVKQGVLLLNTTLTVLAKSPRSHASLGWSKLTDEIILSVSAQTTSTVFMLWGKDAQEKERLIDAKKHLILTSPHPSPFSARKGFFGSKHFQLANEYLELKSRGPIVW</sequence>
<dbReference type="Pfam" id="PF03167">
    <property type="entry name" value="UDG"/>
    <property type="match status" value="1"/>
</dbReference>
<dbReference type="EMBL" id="LTDL01000014">
    <property type="protein sequence ID" value="OAG31774.1"/>
    <property type="molecule type" value="Genomic_DNA"/>
</dbReference>
<organism evidence="9 10">
    <name type="scientific">Nematocida displodere</name>
    <dbReference type="NCBI Taxonomy" id="1805483"/>
    <lineage>
        <taxon>Eukaryota</taxon>
        <taxon>Fungi</taxon>
        <taxon>Fungi incertae sedis</taxon>
        <taxon>Microsporidia</taxon>
        <taxon>Nematocida</taxon>
    </lineage>
</organism>
<evidence type="ECO:0000256" key="5">
    <source>
        <dbReference type="HAMAP-Rule" id="MF_03166"/>
    </source>
</evidence>
<evidence type="ECO:0000256" key="2">
    <source>
        <dbReference type="ARBA" id="ARBA00022763"/>
    </source>
</evidence>
<dbReference type="PANTHER" id="PTHR11264">
    <property type="entry name" value="URACIL-DNA GLYCOSYLASE"/>
    <property type="match status" value="1"/>
</dbReference>
<dbReference type="CDD" id="cd10027">
    <property type="entry name" value="UDG-F1-like"/>
    <property type="match status" value="1"/>
</dbReference>
<dbReference type="InterPro" id="IPR036895">
    <property type="entry name" value="Uracil-DNA_glycosylase-like_sf"/>
</dbReference>
<dbReference type="PROSITE" id="PS00130">
    <property type="entry name" value="U_DNA_GLYCOSYLASE"/>
    <property type="match status" value="1"/>
</dbReference>
<dbReference type="NCBIfam" id="TIGR00628">
    <property type="entry name" value="ung"/>
    <property type="match status" value="1"/>
</dbReference>
<evidence type="ECO:0000256" key="7">
    <source>
        <dbReference type="RuleBase" id="RU003780"/>
    </source>
</evidence>
<evidence type="ECO:0000313" key="9">
    <source>
        <dbReference type="EMBL" id="OAG31774.1"/>
    </source>
</evidence>
<dbReference type="OrthoDB" id="10031947at2759"/>
<dbReference type="AlphaFoldDB" id="A0A177EIH8"/>
<evidence type="ECO:0000256" key="1">
    <source>
        <dbReference type="ARBA" id="ARBA00008184"/>
    </source>
</evidence>
<feature type="active site" description="Proton acceptor" evidence="5 6">
    <location>
        <position position="72"/>
    </location>
</feature>
<comment type="similarity">
    <text evidence="1 5 7">Belongs to the uracil-DNA glycosylase (UDG) superfamily. UNG family.</text>
</comment>
<dbReference type="EC" id="3.2.2.27" evidence="5 7"/>
<comment type="subcellular location">
    <subcellularLocation>
        <location evidence="5">Mitochondrion</location>
    </subcellularLocation>
    <subcellularLocation>
        <location evidence="5">Nucleus</location>
    </subcellularLocation>
</comment>
<dbReference type="GO" id="GO:0004844">
    <property type="term" value="F:uracil DNA N-glycosylase activity"/>
    <property type="evidence" value="ECO:0007669"/>
    <property type="project" value="UniProtKB-UniRule"/>
</dbReference>
<proteinExistence type="inferred from homology"/>
<dbReference type="SUPFAM" id="SSF52141">
    <property type="entry name" value="Uracil-DNA glycosylase-like"/>
    <property type="match status" value="1"/>
</dbReference>
<dbReference type="GO" id="GO:0097510">
    <property type="term" value="P:base-excision repair, AP site formation via deaminated base removal"/>
    <property type="evidence" value="ECO:0007669"/>
    <property type="project" value="TreeGrafter"/>
</dbReference>
<dbReference type="InterPro" id="IPR018085">
    <property type="entry name" value="Ura-DNA_Glyclase_AS"/>
</dbReference>
<dbReference type="Gene3D" id="3.40.470.10">
    <property type="entry name" value="Uracil-DNA glycosylase-like domain"/>
    <property type="match status" value="1"/>
</dbReference>
<accession>A0A177EIH8</accession>